<dbReference type="InterPro" id="IPR000914">
    <property type="entry name" value="SBP_5_dom"/>
</dbReference>
<accession>A0A547Q5K5</accession>
<evidence type="ECO:0000256" key="2">
    <source>
        <dbReference type="ARBA" id="ARBA00005695"/>
    </source>
</evidence>
<dbReference type="PIRSF" id="PIRSF002741">
    <property type="entry name" value="MppA"/>
    <property type="match status" value="1"/>
</dbReference>
<feature type="domain" description="Solute-binding protein family 5" evidence="4">
    <location>
        <begin position="136"/>
        <end position="540"/>
    </location>
</feature>
<evidence type="ECO:0000259" key="4">
    <source>
        <dbReference type="Pfam" id="PF00496"/>
    </source>
</evidence>
<dbReference type="GO" id="GO:0015833">
    <property type="term" value="P:peptide transport"/>
    <property type="evidence" value="ECO:0007669"/>
    <property type="project" value="TreeGrafter"/>
</dbReference>
<reference evidence="5 6" key="1">
    <citation type="submission" date="2019-06" db="EMBL/GenBank/DDBJ databases">
        <title>Paenimaribius caenipelagi gen. nov., sp. nov., isolated from a tidal flat.</title>
        <authorList>
            <person name="Yoon J.-H."/>
        </authorList>
    </citation>
    <scope>NUCLEOTIDE SEQUENCE [LARGE SCALE GENOMIC DNA]</scope>
    <source>
        <strain evidence="5 6">JBTF-M29</strain>
    </source>
</reference>
<dbReference type="AlphaFoldDB" id="A0A547Q5K5"/>
<dbReference type="InterPro" id="IPR039424">
    <property type="entry name" value="SBP_5"/>
</dbReference>
<dbReference type="GO" id="GO:0042884">
    <property type="term" value="P:microcin transport"/>
    <property type="evidence" value="ECO:0007669"/>
    <property type="project" value="TreeGrafter"/>
</dbReference>
<evidence type="ECO:0000256" key="1">
    <source>
        <dbReference type="ARBA" id="ARBA00004418"/>
    </source>
</evidence>
<evidence type="ECO:0000256" key="3">
    <source>
        <dbReference type="ARBA" id="ARBA00022729"/>
    </source>
</evidence>
<dbReference type="Gene3D" id="3.40.190.10">
    <property type="entry name" value="Periplasmic binding protein-like II"/>
    <property type="match status" value="1"/>
</dbReference>
<evidence type="ECO:0000313" key="6">
    <source>
        <dbReference type="Proteomes" id="UP000318590"/>
    </source>
</evidence>
<dbReference type="InterPro" id="IPR030678">
    <property type="entry name" value="Peptide/Ni-bd"/>
</dbReference>
<dbReference type="Gene3D" id="3.10.105.10">
    <property type="entry name" value="Dipeptide-binding Protein, Domain 3"/>
    <property type="match status" value="1"/>
</dbReference>
<comment type="subcellular location">
    <subcellularLocation>
        <location evidence="1">Periplasm</location>
    </subcellularLocation>
</comment>
<dbReference type="GO" id="GO:0043190">
    <property type="term" value="C:ATP-binding cassette (ABC) transporter complex"/>
    <property type="evidence" value="ECO:0007669"/>
    <property type="project" value="InterPro"/>
</dbReference>
<dbReference type="OrthoDB" id="9803988at2"/>
<dbReference type="Pfam" id="PF00496">
    <property type="entry name" value="SBP_bac_5"/>
    <property type="match status" value="1"/>
</dbReference>
<dbReference type="EMBL" id="VFSV01000010">
    <property type="protein sequence ID" value="TRD21653.1"/>
    <property type="molecule type" value="Genomic_DNA"/>
</dbReference>
<name>A0A547Q5K5_9RHOB</name>
<evidence type="ECO:0000313" key="5">
    <source>
        <dbReference type="EMBL" id="TRD21653.1"/>
    </source>
</evidence>
<proteinExistence type="inferred from homology"/>
<comment type="caution">
    <text evidence="5">The sequence shown here is derived from an EMBL/GenBank/DDBJ whole genome shotgun (WGS) entry which is preliminary data.</text>
</comment>
<dbReference type="PANTHER" id="PTHR30290">
    <property type="entry name" value="PERIPLASMIC BINDING COMPONENT OF ABC TRANSPORTER"/>
    <property type="match status" value="1"/>
</dbReference>
<protein>
    <submittedName>
        <fullName evidence="5">ABC transporter substrate-binding protein</fullName>
    </submittedName>
</protein>
<dbReference type="PANTHER" id="PTHR30290:SF64">
    <property type="entry name" value="ABC TRANSPORTER PERIPLASMIC BINDING PROTEIN"/>
    <property type="match status" value="1"/>
</dbReference>
<keyword evidence="3" id="KW-0732">Signal</keyword>
<dbReference type="SUPFAM" id="SSF53850">
    <property type="entry name" value="Periplasmic binding protein-like II"/>
    <property type="match status" value="1"/>
</dbReference>
<dbReference type="Proteomes" id="UP000318590">
    <property type="component" value="Unassembled WGS sequence"/>
</dbReference>
<organism evidence="5 6">
    <name type="scientific">Palleronia caenipelagi</name>
    <dbReference type="NCBI Taxonomy" id="2489174"/>
    <lineage>
        <taxon>Bacteria</taxon>
        <taxon>Pseudomonadati</taxon>
        <taxon>Pseudomonadota</taxon>
        <taxon>Alphaproteobacteria</taxon>
        <taxon>Rhodobacterales</taxon>
        <taxon>Roseobacteraceae</taxon>
        <taxon>Palleronia</taxon>
    </lineage>
</organism>
<comment type="similarity">
    <text evidence="2">Belongs to the bacterial solute-binding protein 5 family.</text>
</comment>
<dbReference type="GO" id="GO:1904680">
    <property type="term" value="F:peptide transmembrane transporter activity"/>
    <property type="evidence" value="ECO:0007669"/>
    <property type="project" value="TreeGrafter"/>
</dbReference>
<sequence>MTPARTTPAHAIVRQRPDLRPVWLAALGLGALLATGSAVKAQDADVTETHAYSNLAEPAYGPDIAHLDYVNPNASKGGRLSTSTSSVFDSFNPFTRKGVAEFTASSLMMETILRSTADDPYSVYCYLCTTMEYPEDIAWVIFNLRDDVTFSDGTPMTAEDLAFSVNLVLEQGIAEFRNTFSRYFDSVEVLDPHRIKFTFTEEAPIRDRISFAGGTSVFSQTDFETNGLRLDESQSRPFMGTGPYVLGEVDMGRSVTYTKNPDWWGAEHPLNVGRWNFDEIGIEVFADASAALEGFKAGEYTFRSENSSKEWATSYDFPALAKGWVIKTELPDGAIGQAQGFIFNLRRDKWQDVQVRQAIADVLNFEWSNDTLFYGLYDRPVSFWQNTDLMATGTPGEDEIALLQPLVDEGLLPEDILSEEAAVPQVNDPEGNTPSRRVLRAASASLEEAGWTFAEGAQFRSKDGQPLAMTILTTSPAFDRIVNPYVENLRLVGVDAKLERVDSSQYVERSRSADWDLITHSPTQEWEPSSTLRQWFHSSTAEDSSRNLMALQDPAVDRLVDNLIEANTLEDVTTGARALDRVLRSIHFWIPQWYKDVHTVAYWDMFRYPDPLPPLDPGVFDLWWYDAEAAERLKSEGAL</sequence>
<dbReference type="GO" id="GO:0030288">
    <property type="term" value="C:outer membrane-bounded periplasmic space"/>
    <property type="evidence" value="ECO:0007669"/>
    <property type="project" value="TreeGrafter"/>
</dbReference>
<gene>
    <name evidence="5" type="ORF">FEV53_07890</name>
</gene>
<dbReference type="RefSeq" id="WP_142834263.1">
    <property type="nucleotide sequence ID" value="NZ_VFSV01000010.1"/>
</dbReference>
<keyword evidence="6" id="KW-1185">Reference proteome</keyword>
<dbReference type="CDD" id="cd08497">
    <property type="entry name" value="MbnE-like"/>
    <property type="match status" value="1"/>
</dbReference>